<sequence length="316" mass="33384">MLSALASADLVTWLSICVKALVYATALIAMGSILSILMLRRLPAPEVQTLRRLSVFCAIGAALLSLLRLPLRASFLMGGTWQGATDPMMLTMVSESPLGSSIVLRLVGLALICAILLPARQGRPLAVFGVLVVAASFVFRGHALEEPRFLLAALISLHILGLAFWIGAFTPLYRLSGADTASVAGQVSHDFGRIAVWVVGALTLAGGVTLWLLTGNVLDAFFTSYGQFFAIKLGVFLGIIGFAAWNKLRLTPALLRQEPGASAHLRRSIQMESVLVALILVTTAILTTISAPEATNQIGSAAASGQTTETNRGGFL</sequence>
<dbReference type="GO" id="GO:0006825">
    <property type="term" value="P:copper ion transport"/>
    <property type="evidence" value="ECO:0007669"/>
    <property type="project" value="InterPro"/>
</dbReference>
<evidence type="ECO:0000256" key="1">
    <source>
        <dbReference type="ARBA" id="ARBA00004651"/>
    </source>
</evidence>
<dbReference type="InterPro" id="IPR032694">
    <property type="entry name" value="CopC/D"/>
</dbReference>
<evidence type="ECO:0000256" key="2">
    <source>
        <dbReference type="ARBA" id="ARBA00022475"/>
    </source>
</evidence>
<dbReference type="Proteomes" id="UP000195273">
    <property type="component" value="Chromosome"/>
</dbReference>
<keyword evidence="9" id="KW-1185">Reference proteome</keyword>
<feature type="transmembrane region" description="Helical" evidence="6">
    <location>
        <begin position="20"/>
        <end position="39"/>
    </location>
</feature>
<keyword evidence="5 6" id="KW-0472">Membrane</keyword>
<keyword evidence="4 6" id="KW-1133">Transmembrane helix</keyword>
<dbReference type="InterPro" id="IPR008457">
    <property type="entry name" value="Cu-R_CopD_dom"/>
</dbReference>
<evidence type="ECO:0000313" key="8">
    <source>
        <dbReference type="EMBL" id="ART99436.1"/>
    </source>
</evidence>
<feature type="transmembrane region" description="Helical" evidence="6">
    <location>
        <begin position="125"/>
        <end position="143"/>
    </location>
</feature>
<feature type="transmembrane region" description="Helical" evidence="6">
    <location>
        <begin position="98"/>
        <end position="118"/>
    </location>
</feature>
<evidence type="ECO:0000259" key="7">
    <source>
        <dbReference type="Pfam" id="PF05425"/>
    </source>
</evidence>
<feature type="domain" description="Copper resistance protein D" evidence="7">
    <location>
        <begin position="187"/>
        <end position="286"/>
    </location>
</feature>
<dbReference type="GO" id="GO:0005886">
    <property type="term" value="C:plasma membrane"/>
    <property type="evidence" value="ECO:0007669"/>
    <property type="project" value="UniProtKB-SubCell"/>
</dbReference>
<dbReference type="KEGG" id="lvs:LOKVESSMR4R_00090"/>
<accession>A0A1Y0E747</accession>
<dbReference type="PANTHER" id="PTHR34820:SF4">
    <property type="entry name" value="INNER MEMBRANE PROTEIN YEBZ"/>
    <property type="match status" value="1"/>
</dbReference>
<evidence type="ECO:0000256" key="4">
    <source>
        <dbReference type="ARBA" id="ARBA00022989"/>
    </source>
</evidence>
<gene>
    <name evidence="8" type="ORF">LOKVESSMR4R_00090</name>
</gene>
<reference evidence="8 9" key="1">
    <citation type="submission" date="2017-05" db="EMBL/GenBank/DDBJ databases">
        <title>Genome Sequence of Loktanella vestfoldensis Strain SMR4r Isolated from a Culture of the Diatom Skeletonema marinoi.</title>
        <authorList>
            <person name="Topel M."/>
            <person name="Pinder M.I.M."/>
            <person name="Johansson O.N."/>
            <person name="Kourtchenko O."/>
            <person name="Godhe A."/>
            <person name="Clarke A.K."/>
        </authorList>
    </citation>
    <scope>NUCLEOTIDE SEQUENCE [LARGE SCALE GENOMIC DNA]</scope>
    <source>
        <strain evidence="8 9">SMR4r</strain>
    </source>
</reference>
<dbReference type="AlphaFoldDB" id="A0A1Y0E747"/>
<feature type="transmembrane region" description="Helical" evidence="6">
    <location>
        <begin position="274"/>
        <end position="291"/>
    </location>
</feature>
<proteinExistence type="predicted"/>
<protein>
    <submittedName>
        <fullName evidence="8">Copper resistance protein D</fullName>
    </submittedName>
</protein>
<dbReference type="OrthoDB" id="8478277at2"/>
<keyword evidence="3 6" id="KW-0812">Transmembrane</keyword>
<evidence type="ECO:0000256" key="6">
    <source>
        <dbReference type="SAM" id="Phobius"/>
    </source>
</evidence>
<evidence type="ECO:0000256" key="3">
    <source>
        <dbReference type="ARBA" id="ARBA00022692"/>
    </source>
</evidence>
<feature type="transmembrane region" description="Helical" evidence="6">
    <location>
        <begin position="194"/>
        <end position="213"/>
    </location>
</feature>
<feature type="transmembrane region" description="Helical" evidence="6">
    <location>
        <begin position="225"/>
        <end position="245"/>
    </location>
</feature>
<dbReference type="PANTHER" id="PTHR34820">
    <property type="entry name" value="INNER MEMBRANE PROTEIN YEBZ"/>
    <property type="match status" value="1"/>
</dbReference>
<comment type="subcellular location">
    <subcellularLocation>
        <location evidence="1">Cell membrane</location>
        <topology evidence="1">Multi-pass membrane protein</topology>
    </subcellularLocation>
</comment>
<organism evidence="8 9">
    <name type="scientific">Yoonia vestfoldensis</name>
    <dbReference type="NCBI Taxonomy" id="245188"/>
    <lineage>
        <taxon>Bacteria</taxon>
        <taxon>Pseudomonadati</taxon>
        <taxon>Pseudomonadota</taxon>
        <taxon>Alphaproteobacteria</taxon>
        <taxon>Rhodobacterales</taxon>
        <taxon>Paracoccaceae</taxon>
        <taxon>Yoonia</taxon>
    </lineage>
</organism>
<dbReference type="RefSeq" id="WP_087205728.1">
    <property type="nucleotide sequence ID" value="NZ_CP021431.1"/>
</dbReference>
<feature type="transmembrane region" description="Helical" evidence="6">
    <location>
        <begin position="149"/>
        <end position="173"/>
    </location>
</feature>
<dbReference type="Pfam" id="PF05425">
    <property type="entry name" value="CopD"/>
    <property type="match status" value="1"/>
</dbReference>
<feature type="transmembrane region" description="Helical" evidence="6">
    <location>
        <begin position="51"/>
        <end position="71"/>
    </location>
</feature>
<keyword evidence="2" id="KW-1003">Cell membrane</keyword>
<evidence type="ECO:0000313" key="9">
    <source>
        <dbReference type="Proteomes" id="UP000195273"/>
    </source>
</evidence>
<dbReference type="EMBL" id="CP021431">
    <property type="protein sequence ID" value="ART99436.1"/>
    <property type="molecule type" value="Genomic_DNA"/>
</dbReference>
<evidence type="ECO:0000256" key="5">
    <source>
        <dbReference type="ARBA" id="ARBA00023136"/>
    </source>
</evidence>
<name>A0A1Y0E747_9RHOB</name>